<dbReference type="InterPro" id="IPR039426">
    <property type="entry name" value="TonB-dep_rcpt-like"/>
</dbReference>
<dbReference type="EMBL" id="FNGS01000007">
    <property type="protein sequence ID" value="SDM54861.1"/>
    <property type="molecule type" value="Genomic_DNA"/>
</dbReference>
<dbReference type="Pfam" id="PF07715">
    <property type="entry name" value="Plug"/>
    <property type="match status" value="1"/>
</dbReference>
<gene>
    <name evidence="14" type="ORF">SAMN04488090_3668</name>
</gene>
<proteinExistence type="inferred from homology"/>
<evidence type="ECO:0000256" key="4">
    <source>
        <dbReference type="ARBA" id="ARBA00022692"/>
    </source>
</evidence>
<dbReference type="OrthoDB" id="9758472at2"/>
<evidence type="ECO:0000256" key="6">
    <source>
        <dbReference type="ARBA" id="ARBA00023077"/>
    </source>
</evidence>
<comment type="subcellular location">
    <subcellularLocation>
        <location evidence="1 10">Cell outer membrane</location>
        <topology evidence="1 10">Multi-pass membrane protein</topology>
    </subcellularLocation>
</comment>
<protein>
    <submittedName>
        <fullName evidence="14">Fe(3+) dicitrate transport protein</fullName>
    </submittedName>
</protein>
<evidence type="ECO:0000256" key="3">
    <source>
        <dbReference type="ARBA" id="ARBA00022452"/>
    </source>
</evidence>
<evidence type="ECO:0000313" key="14">
    <source>
        <dbReference type="EMBL" id="SDM54861.1"/>
    </source>
</evidence>
<keyword evidence="6 11" id="KW-0798">TonB box</keyword>
<dbReference type="PROSITE" id="PS52016">
    <property type="entry name" value="TONB_DEPENDENT_REC_3"/>
    <property type="match status" value="1"/>
</dbReference>
<keyword evidence="3 10" id="KW-1134">Transmembrane beta strand</keyword>
<dbReference type="GO" id="GO:0015344">
    <property type="term" value="F:siderophore uptake transmembrane transporter activity"/>
    <property type="evidence" value="ECO:0007669"/>
    <property type="project" value="TreeGrafter"/>
</dbReference>
<evidence type="ECO:0000259" key="12">
    <source>
        <dbReference type="Pfam" id="PF00593"/>
    </source>
</evidence>
<feature type="domain" description="TonB-dependent receptor plug" evidence="13">
    <location>
        <begin position="141"/>
        <end position="229"/>
    </location>
</feature>
<feature type="domain" description="TonB-dependent receptor-like beta-barrel" evidence="12">
    <location>
        <begin position="393"/>
        <end position="761"/>
    </location>
</feature>
<dbReference type="InterPro" id="IPR012910">
    <property type="entry name" value="Plug_dom"/>
</dbReference>
<dbReference type="Pfam" id="PF00593">
    <property type="entry name" value="TonB_dep_Rec_b-barrel"/>
    <property type="match status" value="1"/>
</dbReference>
<dbReference type="CDD" id="cd01347">
    <property type="entry name" value="ligand_gated_channel"/>
    <property type="match status" value="1"/>
</dbReference>
<evidence type="ECO:0000256" key="9">
    <source>
        <dbReference type="ARBA" id="ARBA00023237"/>
    </source>
</evidence>
<organism evidence="14 15">
    <name type="scientific">Siphonobacter aquaeclarae</name>
    <dbReference type="NCBI Taxonomy" id="563176"/>
    <lineage>
        <taxon>Bacteria</taxon>
        <taxon>Pseudomonadati</taxon>
        <taxon>Bacteroidota</taxon>
        <taxon>Cytophagia</taxon>
        <taxon>Cytophagales</taxon>
        <taxon>Cytophagaceae</taxon>
        <taxon>Siphonobacter</taxon>
    </lineage>
</organism>
<dbReference type="GO" id="GO:0009279">
    <property type="term" value="C:cell outer membrane"/>
    <property type="evidence" value="ECO:0007669"/>
    <property type="project" value="UniProtKB-SubCell"/>
</dbReference>
<keyword evidence="4 10" id="KW-0812">Transmembrane</keyword>
<keyword evidence="9 10" id="KW-0998">Cell outer membrane</keyword>
<dbReference type="InterPro" id="IPR000531">
    <property type="entry name" value="Beta-barrel_TonB"/>
</dbReference>
<evidence type="ECO:0000256" key="7">
    <source>
        <dbReference type="ARBA" id="ARBA00023136"/>
    </source>
</evidence>
<keyword evidence="5" id="KW-0732">Signal</keyword>
<dbReference type="InterPro" id="IPR037066">
    <property type="entry name" value="Plug_dom_sf"/>
</dbReference>
<dbReference type="Gene3D" id="2.170.130.10">
    <property type="entry name" value="TonB-dependent receptor, plug domain"/>
    <property type="match status" value="1"/>
</dbReference>
<keyword evidence="8" id="KW-0675">Receptor</keyword>
<keyword evidence="7 10" id="KW-0472">Membrane</keyword>
<dbReference type="AlphaFoldDB" id="A0A1G9U4N3"/>
<keyword evidence="15" id="KW-1185">Reference proteome</keyword>
<dbReference type="PANTHER" id="PTHR30069:SF29">
    <property type="entry name" value="HEMOGLOBIN AND HEMOGLOBIN-HAPTOGLOBIN-BINDING PROTEIN 1-RELATED"/>
    <property type="match status" value="1"/>
</dbReference>
<dbReference type="Gene3D" id="2.60.40.1120">
    <property type="entry name" value="Carboxypeptidase-like, regulatory domain"/>
    <property type="match status" value="1"/>
</dbReference>
<sequence>MKHLSFLLLLLFGHLSFGQVLFSGKVIQSEGKGVAGAAVRITGRPGLLTTDASGAFQATLSTGTYDIRISHVGFSTLRQAISVSGTSTRVFLLQEDVSLLNEVAVRERLDRSVRPLADVQGTYLLSGRKSEAIPVAQTDANLAEKNIRQVFAKVPGAFAYDMDGSGNQVNLATRGLDPHRSWEYNIRANGVLTNSDMYGYPASHYSVPMEAVERVELVRGNASLQYGAQFGGMLNYVLKQADTSRAFSYETMNTAGSFGLQSTFHRVSGKTGRLLYNVYYQRRTSDGYRRNSRSVSEAQFASLRFQVSQRLMLTAELGRSTYRYQIPGPLTDSLFAADPRQATRSRNYFSPDIYIPSLRAEWAVSPRTTIQATLSAVLGSRNSVTFEGFANQPDTINRATGQYKNRQVDRDQFHSYTLEIRGLHRYGIGRVPAILAAGIQLMNNDLHRRQAGKGTTGTDYDLTLTGPFARDLHLRTKNVAFFAENLFQLTSRLHVTAGVRVESGTTKSTGYLAYYDPKGIPNQFDHHFPLFSLNGQYRLREHIRLYGGWSQAYRPVVYKDIIPNNILEKANPDTKDARGHNAELGISGTAADNRLTFDINLFELVCRNRLGSQVITENGQSYIYKTNIGDSRTRGVEAYAEYAFVQQKHSRVSLFSATSLMDGKYLSGRVTDGTEKNRDITGNTIESVPRWMSRNGLQVSWYGFSATLQYSYVSETFADPLNTIKPTANGAKGIVPAYGLWDLNMGYRFGGRFTLRAGISNAGNKSYFTKRPTMYPGPGVWSSDGRAIQVSVGLRL</sequence>
<evidence type="ECO:0000256" key="1">
    <source>
        <dbReference type="ARBA" id="ARBA00004571"/>
    </source>
</evidence>
<evidence type="ECO:0000256" key="10">
    <source>
        <dbReference type="PROSITE-ProRule" id="PRU01360"/>
    </source>
</evidence>
<comment type="similarity">
    <text evidence="10 11">Belongs to the TonB-dependent receptor family.</text>
</comment>
<evidence type="ECO:0000259" key="13">
    <source>
        <dbReference type="Pfam" id="PF07715"/>
    </source>
</evidence>
<dbReference type="InterPro" id="IPR008969">
    <property type="entry name" value="CarboxyPept-like_regulatory"/>
</dbReference>
<dbReference type="Proteomes" id="UP000198901">
    <property type="component" value="Unassembled WGS sequence"/>
</dbReference>
<evidence type="ECO:0000256" key="11">
    <source>
        <dbReference type="RuleBase" id="RU003357"/>
    </source>
</evidence>
<dbReference type="Pfam" id="PF13715">
    <property type="entry name" value="CarbopepD_reg_2"/>
    <property type="match status" value="1"/>
</dbReference>
<name>A0A1G9U4N3_9BACT</name>
<dbReference type="GO" id="GO:0044718">
    <property type="term" value="P:siderophore transmembrane transport"/>
    <property type="evidence" value="ECO:0007669"/>
    <property type="project" value="TreeGrafter"/>
</dbReference>
<reference evidence="14 15" key="1">
    <citation type="submission" date="2016-10" db="EMBL/GenBank/DDBJ databases">
        <authorList>
            <person name="de Groot N.N."/>
        </authorList>
    </citation>
    <scope>NUCLEOTIDE SEQUENCE [LARGE SCALE GENOMIC DNA]</scope>
    <source>
        <strain evidence="14 15">DSM 21668</strain>
    </source>
</reference>
<accession>A0A1G9U4N3</accession>
<dbReference type="InterPro" id="IPR036942">
    <property type="entry name" value="Beta-barrel_TonB_sf"/>
</dbReference>
<dbReference type="SUPFAM" id="SSF49464">
    <property type="entry name" value="Carboxypeptidase regulatory domain-like"/>
    <property type="match status" value="1"/>
</dbReference>
<dbReference type="STRING" id="563176.SAMN04488090_3668"/>
<evidence type="ECO:0000313" key="15">
    <source>
        <dbReference type="Proteomes" id="UP000198901"/>
    </source>
</evidence>
<dbReference type="Gene3D" id="2.40.170.20">
    <property type="entry name" value="TonB-dependent receptor, beta-barrel domain"/>
    <property type="match status" value="1"/>
</dbReference>
<dbReference type="PANTHER" id="PTHR30069">
    <property type="entry name" value="TONB-DEPENDENT OUTER MEMBRANE RECEPTOR"/>
    <property type="match status" value="1"/>
</dbReference>
<evidence type="ECO:0000256" key="5">
    <source>
        <dbReference type="ARBA" id="ARBA00022729"/>
    </source>
</evidence>
<dbReference type="RefSeq" id="WP_093205604.1">
    <property type="nucleotide sequence ID" value="NZ_FNGS01000007.1"/>
</dbReference>
<dbReference type="SUPFAM" id="SSF56935">
    <property type="entry name" value="Porins"/>
    <property type="match status" value="1"/>
</dbReference>
<evidence type="ECO:0000256" key="8">
    <source>
        <dbReference type="ARBA" id="ARBA00023170"/>
    </source>
</evidence>
<keyword evidence="2 10" id="KW-0813">Transport</keyword>
<evidence type="ECO:0000256" key="2">
    <source>
        <dbReference type="ARBA" id="ARBA00022448"/>
    </source>
</evidence>